<dbReference type="InterPro" id="IPR013968">
    <property type="entry name" value="PKS_KR"/>
</dbReference>
<dbReference type="GO" id="GO:0006633">
    <property type="term" value="P:fatty acid biosynthetic process"/>
    <property type="evidence" value="ECO:0007669"/>
    <property type="project" value="InterPro"/>
</dbReference>
<dbReference type="InterPro" id="IPR050091">
    <property type="entry name" value="PKS_NRPS_Biosynth_Enz"/>
</dbReference>
<keyword evidence="8" id="KW-1185">Reference proteome</keyword>
<dbReference type="Pfam" id="PF00550">
    <property type="entry name" value="PP-binding"/>
    <property type="match status" value="1"/>
</dbReference>
<dbReference type="EMBL" id="AP023355">
    <property type="protein sequence ID" value="BCJ33855.1"/>
    <property type="molecule type" value="Genomic_DNA"/>
</dbReference>
<dbReference type="InterPro" id="IPR006162">
    <property type="entry name" value="Ppantetheine_attach_site"/>
</dbReference>
<dbReference type="InterPro" id="IPR014031">
    <property type="entry name" value="Ketoacyl_synth_C"/>
</dbReference>
<dbReference type="Gene3D" id="3.40.50.720">
    <property type="entry name" value="NAD(P)-binding Rossmann-like Domain"/>
    <property type="match status" value="1"/>
</dbReference>
<dbReference type="InterPro" id="IPR029058">
    <property type="entry name" value="AB_hydrolase_fold"/>
</dbReference>
<evidence type="ECO:0000256" key="4">
    <source>
        <dbReference type="ARBA" id="ARBA00022679"/>
    </source>
</evidence>
<evidence type="ECO:0000259" key="5">
    <source>
        <dbReference type="PROSITE" id="PS50075"/>
    </source>
</evidence>
<dbReference type="SUPFAM" id="SSF55048">
    <property type="entry name" value="Probable ACP-binding domain of malonyl-CoA ACP transacylase"/>
    <property type="match status" value="1"/>
</dbReference>
<dbReference type="SUPFAM" id="SSF53901">
    <property type="entry name" value="Thiolase-like"/>
    <property type="match status" value="1"/>
</dbReference>
<dbReference type="InterPro" id="IPR036736">
    <property type="entry name" value="ACP-like_sf"/>
</dbReference>
<dbReference type="InterPro" id="IPR016035">
    <property type="entry name" value="Acyl_Trfase/lysoPLipase"/>
</dbReference>
<dbReference type="Gene3D" id="3.40.366.10">
    <property type="entry name" value="Malonyl-Coenzyme A Acyl Carrier Protein, domain 2"/>
    <property type="match status" value="1"/>
</dbReference>
<dbReference type="InterPro" id="IPR014043">
    <property type="entry name" value="Acyl_transferase_dom"/>
</dbReference>
<dbReference type="PROSITE" id="PS52004">
    <property type="entry name" value="KS3_2"/>
    <property type="match status" value="1"/>
</dbReference>
<dbReference type="InterPro" id="IPR018201">
    <property type="entry name" value="Ketoacyl_synth_AS"/>
</dbReference>
<evidence type="ECO:0008006" key="9">
    <source>
        <dbReference type="Google" id="ProtNLM"/>
    </source>
</evidence>
<dbReference type="RefSeq" id="WP_203960679.1">
    <property type="nucleotide sequence ID" value="NZ_AP023355.1"/>
</dbReference>
<dbReference type="PROSITE" id="PS50075">
    <property type="entry name" value="CARRIER"/>
    <property type="match status" value="1"/>
</dbReference>
<dbReference type="InterPro" id="IPR016036">
    <property type="entry name" value="Malonyl_transacylase_ACP-bd"/>
</dbReference>
<dbReference type="FunFam" id="1.10.1200.10:FF:000016">
    <property type="entry name" value="Non-ribosomal peptide synthase"/>
    <property type="match status" value="1"/>
</dbReference>
<dbReference type="InterPro" id="IPR036291">
    <property type="entry name" value="NAD(P)-bd_dom_sf"/>
</dbReference>
<keyword evidence="4" id="KW-0808">Transferase</keyword>
<accession>A0A7R7DLG6</accession>
<dbReference type="PROSITE" id="PS00098">
    <property type="entry name" value="THIOLASE_1"/>
    <property type="match status" value="1"/>
</dbReference>
<dbReference type="SMART" id="SM00823">
    <property type="entry name" value="PKS_PP"/>
    <property type="match status" value="1"/>
</dbReference>
<dbReference type="GO" id="GO:0005886">
    <property type="term" value="C:plasma membrane"/>
    <property type="evidence" value="ECO:0007669"/>
    <property type="project" value="TreeGrafter"/>
</dbReference>
<sequence>MTSNDIAVIAMAGRFPGARSVAELWRALRDGRELISRFSREELIAAGVPAADVDRPDYVPARGVLPEADLFDAELFGYSPREAELIDPQQRLFLECAWEAAEEAGFVLGEGCGRVGVFAAAPASTYPAARSTEQPLLAQVGNDVDFLASRVSYKLNLSGPSVVISSACSSSLVAVHLAAQSLLTGEVDLALAGGASVRFPQVRGYRWAPGSILSPDGHCRSFGTGAEGTVEANGVAVVLLKRLDRALVDGNPIHAVIKGSAIGNDAADRVGFTAPGLRGQIDVMREALALAGVDPRTVGYVEAHGTATNLGDPIEIRALATVYGLPDRKEPCAIGSLKSNLGHLNHVAGLAGLVKAVLCLKHRHLAASLHAAPVHPDLDLAGGALRIQTEATDWDWPGPRRAAVSSFGMGGTNVHVVLEEPPASATSDPGEPADREAYPLLVSARTGAALAEATARLGEWLRDRPSQPLDAVAWTLQRGRRYFRHRAVVVARDANEAAGALLGERGGAIRAVEQDGVDRPVAFLFPGQGAQYLGMGRHLYRVNEVFREHLDECARLLDGQLDGADLREVIFGEAQPTHDLNETWLTQPALFAVEYSLASSFIHLGIEPSAMLGNSVGGYVAACLCGVFSLPSALDLVAARGRLMQQAPVGAMLAIGAGEDDVTRRLRGYPSLALSAVNAPDQCVVGGDVAAVEALRQELASAAVPVTRLRVNRAFHTPAVQPLLEDFAAALKPIEFALATGPFVSDLTGNWASAEEVASVDYWVRHLCEPTRFGAGIAMLRQDLDPVFLEVGPGRVGVALAAAQGAQDTVWGLVDNAENAVAQTLGNLWLAGVRVDWARGWTRHRPRTVVLPTYPFQRRRHWWATSADGNATAAGRESERGGTDRWFSQAVWREQPRSPVRVERALGDTEPRWVLVGGGADAAEELASVLRAAHREVDRIPADAADPGAYRRLAARIARADVRTRVVRLSDPEPAQPGGGPAAAVAEATAAYGDLALLVRSLAEANAAERIRVSVVTGPVCPVGGDERLAPSSAAVAGVITVVSQEFPGILSDHVEVHGTPASALAHELAGPAGARVALRGHRRFVRSAASLDLAATDLPECRLRHGGLYVVTGGLGRLGLLLARYLGRQYAAKLLLVGRRPAPMRHQWAEIAADPAHPMSTTARRLVDVEAAGAQVLPIAVDVAEPDRLAAALAEASRFFDRPVHGVIHAAAVTETDAFKLLADSGEADAERHLRAKLGGVRALRTALAAHEPDFVLAFSSLATLLGGLGFGSYAAANACLEAEVRLAARSRPGAWSVVNFDGWEDPDEGRGSAYRSAQRDARLIREEDADDVFDRVFRLLDLEQVYVSVTDLADRLERAPHPATDEHAVAQAEASPIVSARHPRPELSTRYRAPSDALEEAMVDIWQDLVGIESIGVDDDFFELGGHSLLAMQLVARLRDGFDLDVPLLTVFEAPTVGRLCSEMESLFRREGASP</sequence>
<dbReference type="InterPro" id="IPR016039">
    <property type="entry name" value="Thiolase-like"/>
</dbReference>
<dbReference type="SUPFAM" id="SSF47336">
    <property type="entry name" value="ACP-like"/>
    <property type="match status" value="1"/>
</dbReference>
<protein>
    <recommendedName>
        <fullName evidence="9">Polyketide synthase</fullName>
    </recommendedName>
</protein>
<reference evidence="7 8" key="1">
    <citation type="submission" date="2020-08" db="EMBL/GenBank/DDBJ databases">
        <title>Whole genome shotgun sequence of Actinocatenispora thailandica NBRC 105041.</title>
        <authorList>
            <person name="Komaki H."/>
            <person name="Tamura T."/>
        </authorList>
    </citation>
    <scope>NUCLEOTIDE SEQUENCE [LARGE SCALE GENOMIC DNA]</scope>
    <source>
        <strain evidence="7 8">NBRC 105041</strain>
    </source>
</reference>
<dbReference type="Gene3D" id="3.30.70.3290">
    <property type="match status" value="1"/>
</dbReference>
<dbReference type="InterPro" id="IPR057326">
    <property type="entry name" value="KR_dom"/>
</dbReference>
<dbReference type="InterPro" id="IPR020615">
    <property type="entry name" value="Thiolase_acyl_enz_int_AS"/>
</dbReference>
<proteinExistence type="predicted"/>
<dbReference type="InterPro" id="IPR020841">
    <property type="entry name" value="PKS_Beta-ketoAc_synthase_dom"/>
</dbReference>
<dbReference type="KEGG" id="atl:Athai_13580"/>
<evidence type="ECO:0000256" key="1">
    <source>
        <dbReference type="ARBA" id="ARBA00001957"/>
    </source>
</evidence>
<dbReference type="CDD" id="cd00833">
    <property type="entry name" value="PKS"/>
    <property type="match status" value="1"/>
</dbReference>
<dbReference type="Pfam" id="PF22621">
    <property type="entry name" value="CurL-like_PKS_C"/>
    <property type="match status" value="1"/>
</dbReference>
<evidence type="ECO:0000256" key="3">
    <source>
        <dbReference type="ARBA" id="ARBA00022553"/>
    </source>
</evidence>
<dbReference type="Pfam" id="PF00109">
    <property type="entry name" value="ketoacyl-synt"/>
    <property type="match status" value="1"/>
</dbReference>
<gene>
    <name evidence="7" type="ORF">Athai_13580</name>
</gene>
<evidence type="ECO:0000313" key="7">
    <source>
        <dbReference type="EMBL" id="BCJ33855.1"/>
    </source>
</evidence>
<organism evidence="7 8">
    <name type="scientific">Actinocatenispora thailandica</name>
    <dbReference type="NCBI Taxonomy" id="227318"/>
    <lineage>
        <taxon>Bacteria</taxon>
        <taxon>Bacillati</taxon>
        <taxon>Actinomycetota</taxon>
        <taxon>Actinomycetes</taxon>
        <taxon>Micromonosporales</taxon>
        <taxon>Micromonosporaceae</taxon>
        <taxon>Actinocatenispora</taxon>
    </lineage>
</organism>
<dbReference type="Gene3D" id="3.40.47.10">
    <property type="match status" value="1"/>
</dbReference>
<dbReference type="SUPFAM" id="SSF51735">
    <property type="entry name" value="NAD(P)-binding Rossmann-fold domains"/>
    <property type="match status" value="2"/>
</dbReference>
<dbReference type="PROSITE" id="PS00606">
    <property type="entry name" value="KS3_1"/>
    <property type="match status" value="1"/>
</dbReference>
<dbReference type="GO" id="GO:0004312">
    <property type="term" value="F:fatty acid synthase activity"/>
    <property type="evidence" value="ECO:0007669"/>
    <property type="project" value="TreeGrafter"/>
</dbReference>
<dbReference type="Pfam" id="PF00698">
    <property type="entry name" value="Acyl_transf_1"/>
    <property type="match status" value="1"/>
</dbReference>
<dbReference type="PANTHER" id="PTHR43775:SF37">
    <property type="entry name" value="SI:DKEY-61P9.11"/>
    <property type="match status" value="1"/>
</dbReference>
<dbReference type="InterPro" id="IPR020806">
    <property type="entry name" value="PKS_PP-bd"/>
</dbReference>
<dbReference type="GO" id="GO:0004315">
    <property type="term" value="F:3-oxoacyl-[acyl-carrier-protein] synthase activity"/>
    <property type="evidence" value="ECO:0007669"/>
    <property type="project" value="InterPro"/>
</dbReference>
<dbReference type="PROSITE" id="PS00012">
    <property type="entry name" value="PHOSPHOPANTETHEINE"/>
    <property type="match status" value="1"/>
</dbReference>
<name>A0A7R7DLG6_9ACTN</name>
<dbReference type="SMART" id="SM00822">
    <property type="entry name" value="PKS_KR"/>
    <property type="match status" value="1"/>
</dbReference>
<dbReference type="Proteomes" id="UP000611640">
    <property type="component" value="Chromosome"/>
</dbReference>
<evidence type="ECO:0000313" key="8">
    <source>
        <dbReference type="Proteomes" id="UP000611640"/>
    </source>
</evidence>
<dbReference type="Gene3D" id="3.40.50.1820">
    <property type="entry name" value="alpha/beta hydrolase"/>
    <property type="match status" value="1"/>
</dbReference>
<keyword evidence="3" id="KW-0597">Phosphoprotein</keyword>
<dbReference type="GO" id="GO:0031177">
    <property type="term" value="F:phosphopantetheine binding"/>
    <property type="evidence" value="ECO:0007669"/>
    <property type="project" value="InterPro"/>
</dbReference>
<evidence type="ECO:0000256" key="2">
    <source>
        <dbReference type="ARBA" id="ARBA00022450"/>
    </source>
</evidence>
<dbReference type="Pfam" id="PF02801">
    <property type="entry name" value="Ketoacyl-synt_C"/>
    <property type="match status" value="1"/>
</dbReference>
<dbReference type="SUPFAM" id="SSF52151">
    <property type="entry name" value="FabD/lysophospholipase-like"/>
    <property type="match status" value="1"/>
</dbReference>
<feature type="domain" description="Ketosynthase family 3 (KS3)" evidence="6">
    <location>
        <begin position="3"/>
        <end position="420"/>
    </location>
</feature>
<evidence type="ECO:0000259" key="6">
    <source>
        <dbReference type="PROSITE" id="PS52004"/>
    </source>
</evidence>
<dbReference type="InterPro" id="IPR014030">
    <property type="entry name" value="Ketoacyl_synth_N"/>
</dbReference>
<dbReference type="GO" id="GO:0044550">
    <property type="term" value="P:secondary metabolite biosynthetic process"/>
    <property type="evidence" value="ECO:0007669"/>
    <property type="project" value="UniProtKB-ARBA"/>
</dbReference>
<dbReference type="GO" id="GO:0005737">
    <property type="term" value="C:cytoplasm"/>
    <property type="evidence" value="ECO:0007669"/>
    <property type="project" value="TreeGrafter"/>
</dbReference>
<keyword evidence="2" id="KW-0596">Phosphopantetheine</keyword>
<dbReference type="SMART" id="SM00827">
    <property type="entry name" value="PKS_AT"/>
    <property type="match status" value="1"/>
</dbReference>
<dbReference type="InterPro" id="IPR009081">
    <property type="entry name" value="PP-bd_ACP"/>
</dbReference>
<feature type="domain" description="Carrier" evidence="5">
    <location>
        <begin position="1395"/>
        <end position="1470"/>
    </location>
</feature>
<dbReference type="GO" id="GO:0071770">
    <property type="term" value="P:DIM/DIP cell wall layer assembly"/>
    <property type="evidence" value="ECO:0007669"/>
    <property type="project" value="TreeGrafter"/>
</dbReference>
<comment type="cofactor">
    <cofactor evidence="1">
        <name>pantetheine 4'-phosphate</name>
        <dbReference type="ChEBI" id="CHEBI:47942"/>
    </cofactor>
</comment>
<dbReference type="InterPro" id="IPR001227">
    <property type="entry name" value="Ac_transferase_dom_sf"/>
</dbReference>
<dbReference type="Pfam" id="PF08659">
    <property type="entry name" value="KR"/>
    <property type="match status" value="1"/>
</dbReference>
<dbReference type="SMART" id="SM00825">
    <property type="entry name" value="PKS_KS"/>
    <property type="match status" value="1"/>
</dbReference>
<dbReference type="PANTHER" id="PTHR43775">
    <property type="entry name" value="FATTY ACID SYNTHASE"/>
    <property type="match status" value="1"/>
</dbReference>